<organism evidence="2 3">
    <name type="scientific">Vibrio ishigakensis</name>
    <dbReference type="NCBI Taxonomy" id="1481914"/>
    <lineage>
        <taxon>Bacteria</taxon>
        <taxon>Pseudomonadati</taxon>
        <taxon>Pseudomonadota</taxon>
        <taxon>Gammaproteobacteria</taxon>
        <taxon>Vibrionales</taxon>
        <taxon>Vibrionaceae</taxon>
        <taxon>Vibrio</taxon>
    </lineage>
</organism>
<dbReference type="STRING" id="1481914.JCM19241_3930"/>
<dbReference type="AlphaFoldDB" id="A0A0B8QMY1"/>
<evidence type="ECO:0000259" key="1">
    <source>
        <dbReference type="Pfam" id="PF01590"/>
    </source>
</evidence>
<proteinExistence type="predicted"/>
<evidence type="ECO:0000313" key="3">
    <source>
        <dbReference type="Proteomes" id="UP000031666"/>
    </source>
</evidence>
<dbReference type="Gene3D" id="3.30.450.40">
    <property type="match status" value="1"/>
</dbReference>
<dbReference type="SUPFAM" id="SSF55781">
    <property type="entry name" value="GAF domain-like"/>
    <property type="match status" value="1"/>
</dbReference>
<reference evidence="2 3" key="2">
    <citation type="submission" date="2015-01" db="EMBL/GenBank/DDBJ databases">
        <authorList>
            <consortium name="NBRP consortium"/>
            <person name="Sawabe T."/>
            <person name="Meirelles P."/>
            <person name="Feng G."/>
            <person name="Sayaka M."/>
            <person name="Hattori M."/>
            <person name="Ohkuma M."/>
        </authorList>
    </citation>
    <scope>NUCLEOTIDE SEQUENCE [LARGE SCALE GENOMIC DNA]</scope>
    <source>
        <strain evidence="3">JCM 19241</strain>
    </source>
</reference>
<dbReference type="Proteomes" id="UP000031666">
    <property type="component" value="Unassembled WGS sequence"/>
</dbReference>
<gene>
    <name evidence="2" type="ORF">JCM19241_3930</name>
</gene>
<dbReference type="Pfam" id="PF01590">
    <property type="entry name" value="GAF"/>
    <property type="match status" value="1"/>
</dbReference>
<feature type="domain" description="GAF" evidence="1">
    <location>
        <begin position="180"/>
        <end position="306"/>
    </location>
</feature>
<sequence length="436" mass="48767">MTQQSSIAPLETQAEHAQFQDDYYQAWLSKHKTLIPGLQAAVLHLPIKTELVPIASFKPEHTNFPELNQLITDNRQATAPMVTRLAAISPNGEAFGLLYPVLDTQNQLIAFAAFAIQVSSQEQLTQALTLLQWSAAGIEVAEQQLRADKLAREQESYAQRVEILARVLSESSYGASAVRMVTELAVLLNCDRVSLGEYQKKRSRLKHLSHSAQFGKKMNHVRLIERVMDECIDQGKIVRFPDSDAESEAIIQAHGNLSSSQGDIGLISIPLYLRGEIYGALVVEGKPDQEWSIEDAELCQSIASLILPTLDDKRINDRSWYKKGWDGLTTQLGRLFGPRYLGRKLILIGLLVLGYLLATTMGEYKLSANATIESGVQRAIVAPFDGYINQALVRAGDKVTQGEDLVLMDDRDLRLERLKWLSEESKLVRQRLEAWQ</sequence>
<dbReference type="InterPro" id="IPR003018">
    <property type="entry name" value="GAF"/>
</dbReference>
<name>A0A0B8QMY1_9VIBR</name>
<evidence type="ECO:0000313" key="2">
    <source>
        <dbReference type="EMBL" id="GAM76393.1"/>
    </source>
</evidence>
<reference evidence="2 3" key="1">
    <citation type="submission" date="2015-01" db="EMBL/GenBank/DDBJ databases">
        <title>Vibrio sp. C94 JCM 19241 whole genome shotgun sequence.</title>
        <authorList>
            <person name="Sawabe T."/>
            <person name="Meirelles P."/>
            <person name="Feng G."/>
            <person name="Sayaka M."/>
            <person name="Hattori M."/>
            <person name="Ohkuma M."/>
        </authorList>
    </citation>
    <scope>NUCLEOTIDE SEQUENCE [LARGE SCALE GENOMIC DNA]</scope>
    <source>
        <strain evidence="3">JCM 19241</strain>
    </source>
</reference>
<comment type="caution">
    <text evidence="2">The sequence shown here is derived from an EMBL/GenBank/DDBJ whole genome shotgun (WGS) entry which is preliminary data.</text>
</comment>
<dbReference type="EMBL" id="BBSC01000006">
    <property type="protein sequence ID" value="GAM76393.1"/>
    <property type="molecule type" value="Genomic_DNA"/>
</dbReference>
<accession>A0A0B8QMY1</accession>
<dbReference type="InterPro" id="IPR029016">
    <property type="entry name" value="GAF-like_dom_sf"/>
</dbReference>
<protein>
    <submittedName>
        <fullName evidence="2">GAF domain protein</fullName>
    </submittedName>
</protein>